<protein>
    <submittedName>
        <fullName evidence="1">Uncharacterized protein</fullName>
    </submittedName>
</protein>
<sequence>MDLSAELRRVNPLFNSYIKRELDEESFLAELSRIKQLIERDLLNAQKRLMKKDARVYKQALLSFIAGIDEINKQVESRDQLDVDGIYRLFREGNEVMKEHLKASG</sequence>
<keyword evidence="2" id="KW-1185">Reference proteome</keyword>
<dbReference type="EMBL" id="CP020814">
    <property type="protein sequence ID" value="ARK31848.1"/>
    <property type="molecule type" value="Genomic_DNA"/>
</dbReference>
<evidence type="ECO:0000313" key="2">
    <source>
        <dbReference type="Proteomes" id="UP000193006"/>
    </source>
</evidence>
<evidence type="ECO:0000313" key="1">
    <source>
        <dbReference type="EMBL" id="ARK31848.1"/>
    </source>
</evidence>
<gene>
    <name evidence="1" type="ORF">BkAM31D_19525</name>
</gene>
<reference evidence="1 2" key="1">
    <citation type="submission" date="2017-04" db="EMBL/GenBank/DDBJ databases">
        <title>Bacillus krulwichiae AM31D Genome sequencing and assembly.</title>
        <authorList>
            <person name="Krulwich T.A."/>
            <person name="Anastor L."/>
            <person name="Ehrlich R."/>
            <person name="Ehrlich G.D."/>
            <person name="Janto B."/>
        </authorList>
    </citation>
    <scope>NUCLEOTIDE SEQUENCE [LARGE SCALE GENOMIC DNA]</scope>
    <source>
        <strain evidence="1 2">AM31D</strain>
    </source>
</reference>
<organism evidence="1 2">
    <name type="scientific">Halalkalibacter krulwichiae</name>
    <dbReference type="NCBI Taxonomy" id="199441"/>
    <lineage>
        <taxon>Bacteria</taxon>
        <taxon>Bacillati</taxon>
        <taxon>Bacillota</taxon>
        <taxon>Bacilli</taxon>
        <taxon>Bacillales</taxon>
        <taxon>Bacillaceae</taxon>
        <taxon>Halalkalibacter</taxon>
    </lineage>
</organism>
<dbReference type="STRING" id="199441.BkAM31D_19525"/>
<accession>A0A1X9MEI6</accession>
<dbReference type="RefSeq" id="WP_066156273.1">
    <property type="nucleotide sequence ID" value="NZ_CP020814.1"/>
</dbReference>
<name>A0A1X9MEI6_9BACI</name>
<dbReference type="AlphaFoldDB" id="A0A1X9MEI6"/>
<proteinExistence type="predicted"/>
<dbReference type="KEGG" id="bkw:BkAM31D_19525"/>
<dbReference type="Proteomes" id="UP000193006">
    <property type="component" value="Chromosome"/>
</dbReference>